<keyword evidence="1" id="KW-0677">Repeat</keyword>
<dbReference type="PRINTS" id="PR01415">
    <property type="entry name" value="ANKYRIN"/>
</dbReference>
<dbReference type="InterPro" id="IPR051637">
    <property type="entry name" value="Ank_repeat_dom-contain_49"/>
</dbReference>
<dbReference type="SMART" id="SM00248">
    <property type="entry name" value="ANK"/>
    <property type="match status" value="4"/>
</dbReference>
<dbReference type="EMBL" id="LGRX02005351">
    <property type="protein sequence ID" value="KAK3278634.1"/>
    <property type="molecule type" value="Genomic_DNA"/>
</dbReference>
<evidence type="ECO:0000313" key="4">
    <source>
        <dbReference type="EMBL" id="KAK3278634.1"/>
    </source>
</evidence>
<dbReference type="InterPro" id="IPR036770">
    <property type="entry name" value="Ankyrin_rpt-contain_sf"/>
</dbReference>
<sequence>MGKAKGFLETFCSCFLPKEHPVLEDARKGHLEEVKKFIQNDKENFFKIRTRHGETVVHLAAEAGSFPIVEYVLEQRLIAVDDPTKTGQTALHRAAYKGHVELVEFLLKSGAAVNATNRSGQTPLHRAAYKGKLEVVKALLREGADCTAKDDKGRTAVSRAQDKKQEEVVKLLEQHLGNFEKALPVK</sequence>
<accession>A0AAE0GIF5</accession>
<protein>
    <submittedName>
        <fullName evidence="4">Uncharacterized protein</fullName>
    </submittedName>
</protein>
<evidence type="ECO:0000313" key="5">
    <source>
        <dbReference type="Proteomes" id="UP001190700"/>
    </source>
</evidence>
<organism evidence="4 5">
    <name type="scientific">Cymbomonas tetramitiformis</name>
    <dbReference type="NCBI Taxonomy" id="36881"/>
    <lineage>
        <taxon>Eukaryota</taxon>
        <taxon>Viridiplantae</taxon>
        <taxon>Chlorophyta</taxon>
        <taxon>Pyramimonadophyceae</taxon>
        <taxon>Pyramimonadales</taxon>
        <taxon>Pyramimonadaceae</taxon>
        <taxon>Cymbomonas</taxon>
    </lineage>
</organism>
<feature type="repeat" description="ANK" evidence="3">
    <location>
        <begin position="86"/>
        <end position="118"/>
    </location>
</feature>
<dbReference type="Pfam" id="PF12796">
    <property type="entry name" value="Ank_2"/>
    <property type="match status" value="1"/>
</dbReference>
<dbReference type="SUPFAM" id="SSF48403">
    <property type="entry name" value="Ankyrin repeat"/>
    <property type="match status" value="1"/>
</dbReference>
<keyword evidence="5" id="KW-1185">Reference proteome</keyword>
<evidence type="ECO:0000256" key="2">
    <source>
        <dbReference type="ARBA" id="ARBA00023043"/>
    </source>
</evidence>
<dbReference type="PANTHER" id="PTHR24180:SF45">
    <property type="entry name" value="POLY [ADP-RIBOSE] POLYMERASE TANKYRASE"/>
    <property type="match status" value="1"/>
</dbReference>
<dbReference type="PANTHER" id="PTHR24180">
    <property type="entry name" value="CYCLIN-DEPENDENT KINASE INHIBITOR 2C-RELATED"/>
    <property type="match status" value="1"/>
</dbReference>
<dbReference type="InterPro" id="IPR002110">
    <property type="entry name" value="Ankyrin_rpt"/>
</dbReference>
<dbReference type="Gene3D" id="1.25.40.20">
    <property type="entry name" value="Ankyrin repeat-containing domain"/>
    <property type="match status" value="2"/>
</dbReference>
<comment type="caution">
    <text evidence="4">The sequence shown here is derived from an EMBL/GenBank/DDBJ whole genome shotgun (WGS) entry which is preliminary data.</text>
</comment>
<name>A0AAE0GIF5_9CHLO</name>
<dbReference type="PROSITE" id="PS50088">
    <property type="entry name" value="ANK_REPEAT"/>
    <property type="match status" value="2"/>
</dbReference>
<gene>
    <name evidence="4" type="ORF">CYMTET_13440</name>
</gene>
<keyword evidence="2 3" id="KW-0040">ANK repeat</keyword>
<proteinExistence type="predicted"/>
<dbReference type="AlphaFoldDB" id="A0AAE0GIF5"/>
<evidence type="ECO:0000256" key="3">
    <source>
        <dbReference type="PROSITE-ProRule" id="PRU00023"/>
    </source>
</evidence>
<evidence type="ECO:0000256" key="1">
    <source>
        <dbReference type="ARBA" id="ARBA00022737"/>
    </source>
</evidence>
<dbReference type="PROSITE" id="PS50297">
    <property type="entry name" value="ANK_REP_REGION"/>
    <property type="match status" value="2"/>
</dbReference>
<feature type="repeat" description="ANK" evidence="3">
    <location>
        <begin position="119"/>
        <end position="151"/>
    </location>
</feature>
<dbReference type="Pfam" id="PF00023">
    <property type="entry name" value="Ank"/>
    <property type="match status" value="1"/>
</dbReference>
<dbReference type="Proteomes" id="UP001190700">
    <property type="component" value="Unassembled WGS sequence"/>
</dbReference>
<reference evidence="4 5" key="1">
    <citation type="journal article" date="2015" name="Genome Biol. Evol.">
        <title>Comparative Genomics of a Bacterivorous Green Alga Reveals Evolutionary Causalities and Consequences of Phago-Mixotrophic Mode of Nutrition.</title>
        <authorList>
            <person name="Burns J.A."/>
            <person name="Paasch A."/>
            <person name="Narechania A."/>
            <person name="Kim E."/>
        </authorList>
    </citation>
    <scope>NUCLEOTIDE SEQUENCE [LARGE SCALE GENOMIC DNA]</scope>
    <source>
        <strain evidence="4 5">PLY_AMNH</strain>
    </source>
</reference>